<accession>A0ABP9XYL0</accession>
<keyword evidence="2" id="KW-1185">Reference proteome</keyword>
<organism evidence="1 2">
    <name type="scientific">Helicostylum pulchrum</name>
    <dbReference type="NCBI Taxonomy" id="562976"/>
    <lineage>
        <taxon>Eukaryota</taxon>
        <taxon>Fungi</taxon>
        <taxon>Fungi incertae sedis</taxon>
        <taxon>Mucoromycota</taxon>
        <taxon>Mucoromycotina</taxon>
        <taxon>Mucoromycetes</taxon>
        <taxon>Mucorales</taxon>
        <taxon>Mucorineae</taxon>
        <taxon>Mucoraceae</taxon>
        <taxon>Helicostylum</taxon>
    </lineage>
</organism>
<evidence type="ECO:0000313" key="2">
    <source>
        <dbReference type="Proteomes" id="UP001476247"/>
    </source>
</evidence>
<reference evidence="1 2" key="1">
    <citation type="submission" date="2024-04" db="EMBL/GenBank/DDBJ databases">
        <title>genome sequences of Mucor flavus KT1a and Helicostylum pulchrum KT1b strains isolation_sourced from the surface of a dry-aged beef.</title>
        <authorList>
            <person name="Toyotome T."/>
            <person name="Hosono M."/>
            <person name="Torimaru M."/>
            <person name="Fukuda K."/>
            <person name="Mikami N."/>
        </authorList>
    </citation>
    <scope>NUCLEOTIDE SEQUENCE [LARGE SCALE GENOMIC DNA]</scope>
    <source>
        <strain evidence="1 2">KT1b</strain>
    </source>
</reference>
<evidence type="ECO:0000313" key="1">
    <source>
        <dbReference type="EMBL" id="GAA5799846.1"/>
    </source>
</evidence>
<gene>
    <name evidence="1" type="ORF">HPULCUR_005265</name>
</gene>
<proteinExistence type="predicted"/>
<protein>
    <submittedName>
        <fullName evidence="1">Uncharacterized protein</fullName>
    </submittedName>
</protein>
<comment type="caution">
    <text evidence="1">The sequence shown here is derived from an EMBL/GenBank/DDBJ whole genome shotgun (WGS) entry which is preliminary data.</text>
</comment>
<dbReference type="EMBL" id="BAABUJ010000014">
    <property type="protein sequence ID" value="GAA5799846.1"/>
    <property type="molecule type" value="Genomic_DNA"/>
</dbReference>
<name>A0ABP9XYL0_9FUNG</name>
<dbReference type="Proteomes" id="UP001476247">
    <property type="component" value="Unassembled WGS sequence"/>
</dbReference>
<sequence>MTDYQNRAERRSVQLVELRKIRTEYKQEMKASRSKYFNYNTKKFRKTLFYQHLKPASQMNTAVDSPATEEGNIRIIYDRTNQTVENTHATDITEEAFSIQTDKKECDVVEASSSGTDTVTVMADEEVKVIAKDVNSTQDVNSFKLKWNILPFISLHMFDCFDAAVNAADRENTKLGTLWVHLGYTLGTLFSNWYTLGKLFSNWVHLGYALGTLWVHLGSMGKVEKSAAITAIREVTFSPVEGIKKKILRSLKKKTGTVVPKIKTVWKRVFN</sequence>